<reference evidence="1 2" key="1">
    <citation type="submission" date="2023-09" db="EMBL/GenBank/DDBJ databases">
        <authorList>
            <person name="Wang M."/>
        </authorList>
    </citation>
    <scope>NUCLEOTIDE SEQUENCE [LARGE SCALE GENOMIC DNA]</scope>
    <source>
        <strain evidence="1">GT-2023</strain>
        <tissue evidence="1">Liver</tissue>
    </source>
</reference>
<gene>
    <name evidence="1" type="ORF">QQF64_012369</name>
</gene>
<protein>
    <submittedName>
        <fullName evidence="1">Uncharacterized protein</fullName>
    </submittedName>
</protein>
<sequence>MTCPKDLWHLGLRERTSLTESQRSYQYAVFISALLLTNDLSYEKFSSSSKYCQRISTISALNCALGGGQRLRSPFSREALS</sequence>
<proteinExistence type="predicted"/>
<comment type="caution">
    <text evidence="1">The sequence shown here is derived from an EMBL/GenBank/DDBJ whole genome shotgun (WGS) entry which is preliminary data.</text>
</comment>
<name>A0ABR3LYK0_9TELE</name>
<dbReference type="EMBL" id="JAYMGO010000018">
    <property type="protein sequence ID" value="KAL1256824.1"/>
    <property type="molecule type" value="Genomic_DNA"/>
</dbReference>
<dbReference type="Proteomes" id="UP001558613">
    <property type="component" value="Unassembled WGS sequence"/>
</dbReference>
<evidence type="ECO:0000313" key="2">
    <source>
        <dbReference type="Proteomes" id="UP001558613"/>
    </source>
</evidence>
<organism evidence="1 2">
    <name type="scientific">Cirrhinus molitorella</name>
    <name type="common">mud carp</name>
    <dbReference type="NCBI Taxonomy" id="172907"/>
    <lineage>
        <taxon>Eukaryota</taxon>
        <taxon>Metazoa</taxon>
        <taxon>Chordata</taxon>
        <taxon>Craniata</taxon>
        <taxon>Vertebrata</taxon>
        <taxon>Euteleostomi</taxon>
        <taxon>Actinopterygii</taxon>
        <taxon>Neopterygii</taxon>
        <taxon>Teleostei</taxon>
        <taxon>Ostariophysi</taxon>
        <taxon>Cypriniformes</taxon>
        <taxon>Cyprinidae</taxon>
        <taxon>Labeoninae</taxon>
        <taxon>Labeonini</taxon>
        <taxon>Cirrhinus</taxon>
    </lineage>
</organism>
<evidence type="ECO:0000313" key="1">
    <source>
        <dbReference type="EMBL" id="KAL1256824.1"/>
    </source>
</evidence>
<accession>A0ABR3LYK0</accession>
<keyword evidence="2" id="KW-1185">Reference proteome</keyword>